<protein>
    <recommendedName>
        <fullName evidence="1">Flagellar motor switch protein FliN-like C-terminal domain-containing protein</fullName>
    </recommendedName>
</protein>
<dbReference type="RefSeq" id="WP_102965585.1">
    <property type="nucleotide sequence ID" value="NZ_POSK01000002.1"/>
</dbReference>
<feature type="domain" description="Flagellar motor switch protein FliN-like C-terminal" evidence="1">
    <location>
        <begin position="188"/>
        <end position="243"/>
    </location>
</feature>
<comment type="caution">
    <text evidence="2">The sequence shown here is derived from an EMBL/GenBank/DDBJ whole genome shotgun (WGS) entry which is preliminary data.</text>
</comment>
<dbReference type="InterPro" id="IPR036429">
    <property type="entry name" value="SpoA-like_sf"/>
</dbReference>
<sequence>MQHIAITDIGNPKIAIKKRIIEFLQEHANVIKRQLRGTFNGVSVEVEPRDEGSSEEDLHEICLDISNIGIISFSLSISTLDKLFCKHLNIPTNSSDSNVGINSITVSHSKFFERFVSKIINCLFPSEKIKAIQCEKIKHTDIEINCELIVGNIHEDMFITFSEDSLKYFSNGLRKYKPFTQKDVVATLNQVPVDISAILMKTELSIDALDTISVGDVIDLQKPEQIDVKVSGNTLFKGQLVIDEHAQFGVKYE</sequence>
<dbReference type="InterPro" id="IPR001543">
    <property type="entry name" value="FliN-like_C"/>
</dbReference>
<proteinExistence type="predicted"/>
<evidence type="ECO:0000313" key="3">
    <source>
        <dbReference type="Proteomes" id="UP000236449"/>
    </source>
</evidence>
<dbReference type="Proteomes" id="UP000236449">
    <property type="component" value="Unassembled WGS sequence"/>
</dbReference>
<dbReference type="EMBL" id="POSK01000002">
    <property type="protein sequence ID" value="PNI06390.1"/>
    <property type="molecule type" value="Genomic_DNA"/>
</dbReference>
<dbReference type="SUPFAM" id="SSF101801">
    <property type="entry name" value="Surface presentation of antigens (SPOA)"/>
    <property type="match status" value="1"/>
</dbReference>
<gene>
    <name evidence="2" type="ORF">C1N32_05185</name>
</gene>
<reference evidence="2 3" key="1">
    <citation type="submission" date="2018-01" db="EMBL/GenBank/DDBJ databases">
        <title>Draft genome sequences of six Vibrio diazotrophicus strains isolated from deep-sea sediments of the Baltic Sea.</title>
        <authorList>
            <person name="Castillo D."/>
            <person name="Vandieken V."/>
            <person name="Chiang O."/>
            <person name="Middelboe M."/>
        </authorList>
    </citation>
    <scope>NUCLEOTIDE SEQUENCE [LARGE SCALE GENOMIC DNA]</scope>
    <source>
        <strain evidence="2 3">60.27F</strain>
    </source>
</reference>
<evidence type="ECO:0000313" key="2">
    <source>
        <dbReference type="EMBL" id="PNI06390.1"/>
    </source>
</evidence>
<dbReference type="OrthoDB" id="5906693at2"/>
<organism evidence="2 3">
    <name type="scientific">Vibrio diazotrophicus</name>
    <dbReference type="NCBI Taxonomy" id="685"/>
    <lineage>
        <taxon>Bacteria</taxon>
        <taxon>Pseudomonadati</taxon>
        <taxon>Pseudomonadota</taxon>
        <taxon>Gammaproteobacteria</taxon>
        <taxon>Vibrionales</taxon>
        <taxon>Vibrionaceae</taxon>
        <taxon>Vibrio</taxon>
    </lineage>
</organism>
<dbReference type="Gene3D" id="2.30.330.10">
    <property type="entry name" value="SpoA-like"/>
    <property type="match status" value="1"/>
</dbReference>
<dbReference type="AlphaFoldDB" id="A0A2J8I794"/>
<evidence type="ECO:0000259" key="1">
    <source>
        <dbReference type="Pfam" id="PF01052"/>
    </source>
</evidence>
<name>A0A2J8I794_VIBDI</name>
<accession>A0A2J8I794</accession>
<dbReference type="Pfam" id="PF01052">
    <property type="entry name" value="FliMN_C"/>
    <property type="match status" value="1"/>
</dbReference>